<gene>
    <name evidence="1" type="ORF">HX826_30075</name>
</gene>
<dbReference type="InterPro" id="IPR024079">
    <property type="entry name" value="MetalloPept_cat_dom_sf"/>
</dbReference>
<comment type="caution">
    <text evidence="1">The sequence shown here is derived from an EMBL/GenBank/DDBJ whole genome shotgun (WGS) entry which is preliminary data.</text>
</comment>
<proteinExistence type="predicted"/>
<dbReference type="RefSeq" id="WP_177027559.1">
    <property type="nucleotide sequence ID" value="NZ_JACAQR010000078.1"/>
</dbReference>
<evidence type="ECO:0000313" key="1">
    <source>
        <dbReference type="EMBL" id="NWD46142.1"/>
    </source>
</evidence>
<name>A0AAJ3HA23_9PSED</name>
<dbReference type="Proteomes" id="UP000546584">
    <property type="component" value="Unassembled WGS sequence"/>
</dbReference>
<reference evidence="1 2" key="1">
    <citation type="submission" date="2020-04" db="EMBL/GenBank/DDBJ databases">
        <title>Molecular characterization of pseudomonads from Agaricus bisporus reveal novel blotch 2 pathogens in Western Europe.</title>
        <authorList>
            <person name="Taparia T."/>
            <person name="Krijger M."/>
            <person name="Haynes E."/>
            <person name="Elpinstone J.G."/>
            <person name="Noble R."/>
            <person name="Van Der Wolf J."/>
        </authorList>
    </citation>
    <scope>NUCLEOTIDE SEQUENCE [LARGE SCALE GENOMIC DNA]</scope>
    <source>
        <strain evidence="1 2">IPO3753</strain>
    </source>
</reference>
<accession>A0AAJ3HA23</accession>
<protein>
    <submittedName>
        <fullName evidence="1">Uncharacterized protein</fullName>
    </submittedName>
</protein>
<organism evidence="1 2">
    <name type="scientific">Pseudomonas yamanorum</name>
    <dbReference type="NCBI Taxonomy" id="515393"/>
    <lineage>
        <taxon>Bacteria</taxon>
        <taxon>Pseudomonadati</taxon>
        <taxon>Pseudomonadota</taxon>
        <taxon>Gammaproteobacteria</taxon>
        <taxon>Pseudomonadales</taxon>
        <taxon>Pseudomonadaceae</taxon>
        <taxon>Pseudomonas</taxon>
    </lineage>
</organism>
<dbReference type="EMBL" id="JACAQR010000078">
    <property type="protein sequence ID" value="NWD46142.1"/>
    <property type="molecule type" value="Genomic_DNA"/>
</dbReference>
<evidence type="ECO:0000313" key="2">
    <source>
        <dbReference type="Proteomes" id="UP000546584"/>
    </source>
</evidence>
<sequence>MSHTPLPYFFPEAMRVGWRALDRERQLNIDSRDIEFLGKVFFASDAGRRQQSPPMIAQRIWLNKNTVNAVELAGSFMMSSTSAYPHAWLYTPYGGLEKFDSPTHVLAALTQRLKIPTDATRLQCFLPLQQQASQVLDNHLVLTTEAMLDDVFGEQEKTLKRYQAVNRQALLAELKQLPSLGALLSNLLESICRPLFPGLAPSEAHVSFFARQPAGHTMPRWLDSLPLNDAVLLYYREQAWPAGQTRVFFHPKRPEDVNDPERKARDTQRWESAIKQTAGQLIPFLHSALETFWNTEITPGVSRRAWFAQAMATNARLDLLFKRQQSIISPEQSQVLAALYSSQAPLGGQTLHVKNVKIWEQPANAIELASTLMIGNSQTFLYTPDKGLQVLGTYDDLMDTLKAMVKAPGYEDDLYNLMSLEERALFVGFKTPQFSGTPIAGNLFEQVLEAIIGKQQQNLRYALDLYRRTRAGIEPSALLDYALDVRYMIDSHLPGLDTAGRWTPHSVLADPTRPVSLAGDRAALLHKQLANIRDTLAAQVHAQPTLANTVNQALTLEFNRRRLTGQDPEKIYVNRYAAGASATQATEPLESQSLRSYFLARLIQGRGPIPQTPHYGLYANQGSGPVTPLTGLDISQANAVLDAALIKFHNYNIADIPREHLEQLKAPMAHAMAVAIQGEARLRRLNNSLDARDESIVQTVFDLQHPDRHRRQGLGGFIPDAYALTVEPEGLTQRVPLAHCLMLTERGGLDPSHSGRAVLWTPARGLESFANVSQLQTELQRRLAAPDLRRQLLANLDPRYLKPHQACPLGQFMLINGAVAQDRQQSWIDHYRGQRAHCLSLTLSGDALLKRLGELEKALPANDLGHASQIAQTFMAQQSLPAWLGMASVSQQRRHVEILEQYRHSLTGDKDYLDDFLSLPQYVGSKLGELLQAYDVRPQDVYILPKLVLAGQRQNLVDYALNHVSQQAAAFDVESAAAGLTPAVVRQILARLPLKQDHQACLVEKLTPGKPGADVREQRFIRQLPWQLLQNAHALRLQELLSPAGLSLVEQVLDMPDALARAAVKGATSTVRPLELIATAGARSIKALGVYLISAVESTPLVMYAPYGPQQAFQEFENEADLIRRLNLPGPLQDWVIGRLPEAEQATYRHLWASTVGGNSEITLGANPIKGHALKQLYRDNIGLISNLFEQQSQANGRSAWDTLKALFSSGLQHAQALLPGKLMVPLVIWQSYKLFKASAEDLQQHRWREALQTFIGGVAQMTSIRALMDEPPTPGAAPSPPAPTQTAKAWQDIDITAQARTRLQAYEANDISLENLTAGSSGVYTATDNQHYLPCAGKVYRTKPVEGHWRLFSARSKGPFVRLDAERKWTLDLGASVRRHGPGWSAMMDRREVRTAVGQVMNVEARGLAEIRRVSPPRAQAIVEALDLATFYLHNCQQNLKLLDHQYPPVTRVHRFINRFFGIPIDADTGPAKFPEVLAQKLMDTVTALLDEALEPALYSLNSRRFVSGAHIAEPERHWAFTIDGDPDRRIYLTENFFNPPTADFEGRLINHFDQRAHARATTLIHELTHIVSNTADVAYLNSTSPFSDLIEVQTQAGRDLQDWLRNVQENAYSISTPVGQLFKSSDAWGATGSDLGTDPEDDYIRQQILATTGGVDLSNARGIFKTNLTRRFNTQMDNADSLTLLITTLGRQLDPVPSIAEATP</sequence>
<dbReference type="Gene3D" id="3.40.390.10">
    <property type="entry name" value="Collagenase (Catalytic Domain)"/>
    <property type="match status" value="1"/>
</dbReference>
<dbReference type="GO" id="GO:0008237">
    <property type="term" value="F:metallopeptidase activity"/>
    <property type="evidence" value="ECO:0007669"/>
    <property type="project" value="InterPro"/>
</dbReference>